<keyword evidence="5 10" id="KW-0479">Metal-binding</keyword>
<evidence type="ECO:0000256" key="11">
    <source>
        <dbReference type="RuleBase" id="RU000461"/>
    </source>
</evidence>
<comment type="similarity">
    <text evidence="3 11">Belongs to the cytochrome P450 family.</text>
</comment>
<proteinExistence type="inferred from homology"/>
<organism evidence="13 14">
    <name type="scientific">Oreochromis aureus</name>
    <name type="common">Israeli tilapia</name>
    <name type="synonym">Chromis aureus</name>
    <dbReference type="NCBI Taxonomy" id="47969"/>
    <lineage>
        <taxon>Eukaryota</taxon>
        <taxon>Metazoa</taxon>
        <taxon>Chordata</taxon>
        <taxon>Craniata</taxon>
        <taxon>Vertebrata</taxon>
        <taxon>Euteleostomi</taxon>
        <taxon>Actinopterygii</taxon>
        <taxon>Neopterygii</taxon>
        <taxon>Teleostei</taxon>
        <taxon>Neoteleostei</taxon>
        <taxon>Acanthomorphata</taxon>
        <taxon>Ovalentaria</taxon>
        <taxon>Cichlomorphae</taxon>
        <taxon>Cichliformes</taxon>
        <taxon>Cichlidae</taxon>
        <taxon>African cichlids</taxon>
        <taxon>Pseudocrenilabrinae</taxon>
        <taxon>Oreochromini</taxon>
        <taxon>Oreochromis</taxon>
    </lineage>
</organism>
<keyword evidence="6 11" id="KW-0560">Oxidoreductase</keyword>
<evidence type="ECO:0000256" key="5">
    <source>
        <dbReference type="ARBA" id="ARBA00022723"/>
    </source>
</evidence>
<evidence type="ECO:0000256" key="4">
    <source>
        <dbReference type="ARBA" id="ARBA00022617"/>
    </source>
</evidence>
<dbReference type="CDD" id="cd11026">
    <property type="entry name" value="CYP2"/>
    <property type="match status" value="1"/>
</dbReference>
<dbReference type="PROSITE" id="PS00086">
    <property type="entry name" value="CYTOCHROME_P450"/>
    <property type="match status" value="1"/>
</dbReference>
<accession>A0A668SJ15</accession>
<feature type="chain" id="PRO_5044295138" evidence="12">
    <location>
        <begin position="20"/>
        <end position="568"/>
    </location>
</feature>
<dbReference type="GO" id="GO:0005737">
    <property type="term" value="C:cytoplasm"/>
    <property type="evidence" value="ECO:0007669"/>
    <property type="project" value="TreeGrafter"/>
</dbReference>
<feature type="signal peptide" evidence="12">
    <location>
        <begin position="1"/>
        <end position="19"/>
    </location>
</feature>
<dbReference type="InterPro" id="IPR008069">
    <property type="entry name" value="Cyt_P450_E_grp-I_CYP2D-like"/>
</dbReference>
<keyword evidence="14" id="KW-1185">Reference proteome</keyword>
<dbReference type="FunFam" id="1.10.630.10:FF:000004">
    <property type="entry name" value="cytochrome P450 2D15 isoform X1"/>
    <property type="match status" value="1"/>
</dbReference>
<dbReference type="InterPro" id="IPR036396">
    <property type="entry name" value="Cyt_P450_sf"/>
</dbReference>
<keyword evidence="4 10" id="KW-0349">Heme</keyword>
<dbReference type="Pfam" id="PF00067">
    <property type="entry name" value="p450"/>
    <property type="match status" value="1"/>
</dbReference>
<protein>
    <submittedName>
        <fullName evidence="13">Uncharacterized protein</fullName>
    </submittedName>
</protein>
<dbReference type="Proteomes" id="UP000472276">
    <property type="component" value="Unassembled WGS sequence"/>
</dbReference>
<feature type="binding site" description="axial binding residue" evidence="10">
    <location>
        <position position="514"/>
    </location>
    <ligand>
        <name>heme</name>
        <dbReference type="ChEBI" id="CHEBI:30413"/>
    </ligand>
    <ligandPart>
        <name>Fe</name>
        <dbReference type="ChEBI" id="CHEBI:18248"/>
    </ligandPart>
</feature>
<reference evidence="13" key="2">
    <citation type="submission" date="2025-09" db="UniProtKB">
        <authorList>
            <consortium name="Ensembl"/>
        </authorList>
    </citation>
    <scope>IDENTIFICATION</scope>
</reference>
<evidence type="ECO:0000256" key="12">
    <source>
        <dbReference type="SAM" id="SignalP"/>
    </source>
</evidence>
<sequence length="568" mass="64950">MYLLLWLGSLSCFIGLTYRRSYRGVLGRLSDCEVHRSNGCKARLNQVLSTTVFEGEIVPSYSDCIYRMDSIISVIGTYVSWDLKSLLLFTAVFIITADYIKNRRPAGYPPGPRGLPIMGNLFTIDQNRAHESMTQLAETYGNVYSLRMGQEWMVVLNGFDILKEALVTQGDSLADRPDLPFQTDIAHGLGVITSSGNLWKQQRRFALSTLRQFGFGKKSLESVILDEFTYCAKNIRSYKGKPFNPHLILNNAVSNIICSLVFGHRFEYGEEKFIKMMQLFDKALQIEGSVWAQLYNSFPVLMRRLPGPHQTGKQMWNEVLDFIRVELNEHKKTWDPSETRDYIDCYLSEIQMNKGQDNSTFDEENLVICVLDLFVAGSETTSTTLRWAFLYMAKYPEIQEKVQAEIDREIGESRQPSMEDRANLPYTDAVIHEIQRISNIAPLSVPHVTNRDVELGGYAVPKGVIVIANLTSVLFDKKEWETPHTFNPNHFLNEEGKFVKRAAFLPFSLGKRVCLGESLAKMELFLFFTSFMQHFTFSMPAGVKPDMDYRFGLTLTPKNYEICITPRH</sequence>
<dbReference type="GO" id="GO:0020037">
    <property type="term" value="F:heme binding"/>
    <property type="evidence" value="ECO:0007669"/>
    <property type="project" value="InterPro"/>
</dbReference>
<dbReference type="GO" id="GO:0006805">
    <property type="term" value="P:xenobiotic metabolic process"/>
    <property type="evidence" value="ECO:0007669"/>
    <property type="project" value="TreeGrafter"/>
</dbReference>
<dbReference type="PRINTS" id="PR00385">
    <property type="entry name" value="P450"/>
</dbReference>
<dbReference type="PRINTS" id="PR01686">
    <property type="entry name" value="EP450ICYP2D"/>
</dbReference>
<dbReference type="InterPro" id="IPR050182">
    <property type="entry name" value="Cytochrome_P450_fam2"/>
</dbReference>
<dbReference type="AlphaFoldDB" id="A0A668SJ15"/>
<dbReference type="PANTHER" id="PTHR24300:SF177">
    <property type="entry name" value="CYTOCHROME P450 2J2"/>
    <property type="match status" value="1"/>
</dbReference>
<evidence type="ECO:0000256" key="2">
    <source>
        <dbReference type="ARBA" id="ARBA00004370"/>
    </source>
</evidence>
<keyword evidence="8 11" id="KW-0503">Monooxygenase</keyword>
<evidence type="ECO:0000256" key="1">
    <source>
        <dbReference type="ARBA" id="ARBA00001971"/>
    </source>
</evidence>
<dbReference type="InterPro" id="IPR002401">
    <property type="entry name" value="Cyt_P450_E_grp-I"/>
</dbReference>
<dbReference type="PANTHER" id="PTHR24300">
    <property type="entry name" value="CYTOCHROME P450 508A4-RELATED"/>
    <property type="match status" value="1"/>
</dbReference>
<keyword evidence="7 10" id="KW-0408">Iron</keyword>
<evidence type="ECO:0000256" key="10">
    <source>
        <dbReference type="PIRSR" id="PIRSR602401-1"/>
    </source>
</evidence>
<evidence type="ECO:0000256" key="7">
    <source>
        <dbReference type="ARBA" id="ARBA00023004"/>
    </source>
</evidence>
<dbReference type="OMA" id="NIFTWDQ"/>
<dbReference type="GO" id="GO:0016020">
    <property type="term" value="C:membrane"/>
    <property type="evidence" value="ECO:0007669"/>
    <property type="project" value="UniProtKB-SubCell"/>
</dbReference>
<evidence type="ECO:0000313" key="14">
    <source>
        <dbReference type="Proteomes" id="UP000472276"/>
    </source>
</evidence>
<dbReference type="GO" id="GO:0006082">
    <property type="term" value="P:organic acid metabolic process"/>
    <property type="evidence" value="ECO:0007669"/>
    <property type="project" value="TreeGrafter"/>
</dbReference>
<dbReference type="InterPro" id="IPR017972">
    <property type="entry name" value="Cyt_P450_CS"/>
</dbReference>
<dbReference type="GO" id="GO:0016712">
    <property type="term" value="F:oxidoreductase activity, acting on paired donors, with incorporation or reduction of molecular oxygen, reduced flavin or flavoprotein as one donor, and incorporation of one atom of oxygen"/>
    <property type="evidence" value="ECO:0007669"/>
    <property type="project" value="InterPro"/>
</dbReference>
<dbReference type="GO" id="GO:0005506">
    <property type="term" value="F:iron ion binding"/>
    <property type="evidence" value="ECO:0007669"/>
    <property type="project" value="InterPro"/>
</dbReference>
<dbReference type="Gene3D" id="1.10.630.10">
    <property type="entry name" value="Cytochrome P450"/>
    <property type="match status" value="1"/>
</dbReference>
<dbReference type="InterPro" id="IPR001128">
    <property type="entry name" value="Cyt_P450"/>
</dbReference>
<dbReference type="SUPFAM" id="SSF48264">
    <property type="entry name" value="Cytochrome P450"/>
    <property type="match status" value="1"/>
</dbReference>
<gene>
    <name evidence="13" type="primary">LOC116317749</name>
</gene>
<evidence type="ECO:0000256" key="9">
    <source>
        <dbReference type="ARBA" id="ARBA00023136"/>
    </source>
</evidence>
<comment type="subcellular location">
    <subcellularLocation>
        <location evidence="2">Membrane</location>
    </subcellularLocation>
</comment>
<evidence type="ECO:0000256" key="3">
    <source>
        <dbReference type="ARBA" id="ARBA00010617"/>
    </source>
</evidence>
<dbReference type="PRINTS" id="PR00463">
    <property type="entry name" value="EP450I"/>
</dbReference>
<reference evidence="13" key="1">
    <citation type="submission" date="2025-08" db="UniProtKB">
        <authorList>
            <consortium name="Ensembl"/>
        </authorList>
    </citation>
    <scope>IDENTIFICATION</scope>
</reference>
<evidence type="ECO:0000256" key="8">
    <source>
        <dbReference type="ARBA" id="ARBA00023033"/>
    </source>
</evidence>
<evidence type="ECO:0000256" key="6">
    <source>
        <dbReference type="ARBA" id="ARBA00023002"/>
    </source>
</evidence>
<evidence type="ECO:0000313" key="13">
    <source>
        <dbReference type="Ensembl" id="ENSOABP00000014538.2"/>
    </source>
</evidence>
<keyword evidence="12" id="KW-0732">Signal</keyword>
<dbReference type="Ensembl" id="ENSOABT00000015004.2">
    <property type="protein sequence ID" value="ENSOABP00000014538.2"/>
    <property type="gene ID" value="ENSOABG00000038951.1"/>
</dbReference>
<name>A0A668SJ15_OREAU</name>
<keyword evidence="9" id="KW-0472">Membrane</keyword>
<comment type="cofactor">
    <cofactor evidence="1 10">
        <name>heme</name>
        <dbReference type="ChEBI" id="CHEBI:30413"/>
    </cofactor>
</comment>